<dbReference type="EMBL" id="AP024086">
    <property type="protein sequence ID" value="BCL59973.1"/>
    <property type="molecule type" value="Genomic_DNA"/>
</dbReference>
<dbReference type="KEGG" id="dbk:DGMP_06660"/>
<proteinExistence type="predicted"/>
<dbReference type="AlphaFoldDB" id="A0A8D5JCR6"/>
<name>A0A8D5JCR6_9BACT</name>
<dbReference type="RefSeq" id="WP_228856148.1">
    <property type="nucleotide sequence ID" value="NZ_AP024086.1"/>
</dbReference>
<protein>
    <submittedName>
        <fullName evidence="1">Uncharacterized protein</fullName>
    </submittedName>
</protein>
<accession>A0A8D5JCR6</accession>
<organism evidence="1 2">
    <name type="scientific">Desulfomarina profundi</name>
    <dbReference type="NCBI Taxonomy" id="2772557"/>
    <lineage>
        <taxon>Bacteria</taxon>
        <taxon>Pseudomonadati</taxon>
        <taxon>Thermodesulfobacteriota</taxon>
        <taxon>Desulfobulbia</taxon>
        <taxon>Desulfobulbales</taxon>
        <taxon>Desulfobulbaceae</taxon>
        <taxon>Desulfomarina</taxon>
    </lineage>
</organism>
<dbReference type="Proteomes" id="UP000826725">
    <property type="component" value="Chromosome"/>
</dbReference>
<sequence length="657" mass="70471">MAITKTDIKLMASERLDDSVDGGGRMTGTEIVDGNVNNLFPDISRLDRVMGRVSLRKGFVAVLTENQDTYYGVNVIITDPAEDPLVSVCMFTTDNPFDKRVGARDRIESYVVQGTRFAGYLWGRHIAGARAIALIMEPKEELPGVGDVLYLVEGDNSQYVRITDVSSNSTAFDSTVKNVVTCGISDPLRFDFYGYEVADANKSDKSLVYTTLVADAAAYFGVMRPTAQMNKGDLVVNVDSIYTHLVPSAQSESPIVDVTAGTVPASFASGDGTDFQYSSALYQQPGISNYLPVPAVPGTLTFGGQGHYFHTVGDKVIYDNNGQEVGTIDHASGRIDYYPNIAPVLTGNTGSLTFQPAAGGLRIGNSKALPVLLSNRGYNYVTSLVPLPDPGSVVVDYMAQGKWYRLKDDGNGVLRGISGSGSVDYGTGSLIITCGALPDADTAIMINWGNPIEYINRGGKTLTNRFVLNHTVAEGSINPGSLQIKWWQGGQELTATDDGSGAITGSDAGGTVIYARGEIRFTPAVTPDDGSQISFEYEQFAKVIHSQGVSSGNNSFTLPSFPVKPGTLHMQMDYSGHGYTRTVDLHDDGAGHIICDPPLITVGKPLGHDSWEGSTKITVLETAGTIDYNTGQIFFYGTASGLVKWIEKQMKTETVEV</sequence>
<keyword evidence="2" id="KW-1185">Reference proteome</keyword>
<reference evidence="1" key="1">
    <citation type="submission" date="2020-09" db="EMBL/GenBank/DDBJ databases">
        <title>Desulfogranum mesoprofundum gen. nov., sp. nov., a novel mesophilic, sulfate-reducing chemolithoautotroph isolated from a deep-sea hydrothermal vent chimney in the Suiyo Seamount.</title>
        <authorList>
            <person name="Hashimoto Y."/>
            <person name="Nakagawa S."/>
        </authorList>
    </citation>
    <scope>NUCLEOTIDE SEQUENCE</scope>
    <source>
        <strain evidence="1">KT2</strain>
    </source>
</reference>
<evidence type="ECO:0000313" key="2">
    <source>
        <dbReference type="Proteomes" id="UP000826725"/>
    </source>
</evidence>
<evidence type="ECO:0000313" key="1">
    <source>
        <dbReference type="EMBL" id="BCL59973.1"/>
    </source>
</evidence>
<gene>
    <name evidence="1" type="ORF">DGMP_06660</name>
</gene>